<evidence type="ECO:0000313" key="2">
    <source>
        <dbReference type="Proteomes" id="UP000295285"/>
    </source>
</evidence>
<organism evidence="1 2">
    <name type="scientific">Bacillus thuringiensis</name>
    <dbReference type="NCBI Taxonomy" id="1428"/>
    <lineage>
        <taxon>Bacteria</taxon>
        <taxon>Bacillati</taxon>
        <taxon>Bacillota</taxon>
        <taxon>Bacilli</taxon>
        <taxon>Bacillales</taxon>
        <taxon>Bacillaceae</taxon>
        <taxon>Bacillus</taxon>
        <taxon>Bacillus cereus group</taxon>
    </lineage>
</organism>
<gene>
    <name evidence="1" type="ORF">EC910_102404</name>
</gene>
<dbReference type="Proteomes" id="UP000295285">
    <property type="component" value="Unassembled WGS sequence"/>
</dbReference>
<comment type="caution">
    <text evidence="1">The sequence shown here is derived from an EMBL/GenBank/DDBJ whole genome shotgun (WGS) entry which is preliminary data.</text>
</comment>
<protein>
    <recommendedName>
        <fullName evidence="3">Group-specific protein</fullName>
    </recommendedName>
</protein>
<accession>A0A4R4BJ74</accession>
<dbReference type="EMBL" id="SMDG01000002">
    <property type="protein sequence ID" value="TCW58683.1"/>
    <property type="molecule type" value="Genomic_DNA"/>
</dbReference>
<proteinExistence type="predicted"/>
<evidence type="ECO:0008006" key="3">
    <source>
        <dbReference type="Google" id="ProtNLM"/>
    </source>
</evidence>
<dbReference type="AlphaFoldDB" id="A0A4R4BJ74"/>
<sequence>MKPILEVIKINMPSLGLDLSNSRLIMANVDEREYHFIIREHPILGKIISLLENGKEYGLMDKQIANKDKFIKSELIKLDYFNIDVLQHTPGWIWIGMDQFGLHAREATYNEVDVIMKLKEDLYYIDVYEKVKM</sequence>
<name>A0A4R4BJ74_BACTU</name>
<reference evidence="1 2" key="1">
    <citation type="submission" date="2019-03" db="EMBL/GenBank/DDBJ databases">
        <title>Above-ground endophytic microbial communities from plants in different locations in the United States.</title>
        <authorList>
            <person name="Frank C."/>
        </authorList>
    </citation>
    <scope>NUCLEOTIDE SEQUENCE [LARGE SCALE GENOMIC DNA]</scope>
    <source>
        <strain evidence="1 2">LP_2_YM</strain>
    </source>
</reference>
<evidence type="ECO:0000313" key="1">
    <source>
        <dbReference type="EMBL" id="TCW58683.1"/>
    </source>
</evidence>